<accession>A0ABT3Q6L2</accession>
<evidence type="ECO:0000313" key="2">
    <source>
        <dbReference type="Proteomes" id="UP001526446"/>
    </source>
</evidence>
<sequence length="257" mass="28145">MVQKEKPEIRPLEEQVRRADPDRALCARFLPESVRPDVDVLLAFHTELTRALAPARSAAVAGPVAGLIRLQWWREVLEGVRAPEHELAAPLLDAIARGVFNRNTLLRILDAREGELHPLPEIAVWQQMMRDGAGGVQRAIGEALGMQDEALLVRLEACGAAYGAGSMLRHWPVVQQSGRYLFPGDEAGLRQAGQDFLKACDAATLPARWQVAALPAILAERDLARNTAQAGAPRGLGDRLAVMWRGWQAAHAFQRSA</sequence>
<dbReference type="InterPro" id="IPR008949">
    <property type="entry name" value="Isoprenoid_synthase_dom_sf"/>
</dbReference>
<comment type="caution">
    <text evidence="1">The sequence shown here is derived from an EMBL/GenBank/DDBJ whole genome shotgun (WGS) entry which is preliminary data.</text>
</comment>
<organism evidence="1 2">
    <name type="scientific">Acetobacter farinalis</name>
    <dbReference type="NCBI Taxonomy" id="1260984"/>
    <lineage>
        <taxon>Bacteria</taxon>
        <taxon>Pseudomonadati</taxon>
        <taxon>Pseudomonadota</taxon>
        <taxon>Alphaproteobacteria</taxon>
        <taxon>Acetobacterales</taxon>
        <taxon>Acetobacteraceae</taxon>
        <taxon>Acetobacter</taxon>
    </lineage>
</organism>
<dbReference type="Pfam" id="PF00494">
    <property type="entry name" value="SQS_PSY"/>
    <property type="match status" value="1"/>
</dbReference>
<protein>
    <submittedName>
        <fullName evidence="1">Squalene/phytoene synthase family protein</fullName>
    </submittedName>
</protein>
<evidence type="ECO:0000313" key="1">
    <source>
        <dbReference type="EMBL" id="MCX2560881.1"/>
    </source>
</evidence>
<name>A0ABT3Q6L2_9PROT</name>
<dbReference type="Proteomes" id="UP001526446">
    <property type="component" value="Unassembled WGS sequence"/>
</dbReference>
<dbReference type="SUPFAM" id="SSF48576">
    <property type="entry name" value="Terpenoid synthases"/>
    <property type="match status" value="1"/>
</dbReference>
<dbReference type="RefSeq" id="WP_166120789.1">
    <property type="nucleotide sequence ID" value="NZ_JAPIUX010000003.1"/>
</dbReference>
<gene>
    <name evidence="1" type="ORF">OQ252_05615</name>
</gene>
<dbReference type="InterPro" id="IPR002060">
    <property type="entry name" value="Squ/phyt_synthse"/>
</dbReference>
<proteinExistence type="predicted"/>
<keyword evidence="2" id="KW-1185">Reference proteome</keyword>
<reference evidence="1 2" key="1">
    <citation type="submission" date="2022-11" db="EMBL/GenBank/DDBJ databases">
        <title>Genome sequencing of Acetobacter type strain.</title>
        <authorList>
            <person name="Heo J."/>
            <person name="Lee D."/>
            <person name="Han B.-H."/>
            <person name="Hong S.-B."/>
            <person name="Kwon S.-W."/>
        </authorList>
    </citation>
    <scope>NUCLEOTIDE SEQUENCE [LARGE SCALE GENOMIC DNA]</scope>
    <source>
        <strain evidence="1 2">KACC 21251</strain>
    </source>
</reference>
<dbReference type="Gene3D" id="1.10.600.10">
    <property type="entry name" value="Farnesyl Diphosphate Synthase"/>
    <property type="match status" value="1"/>
</dbReference>
<dbReference type="EMBL" id="JAPIUX010000003">
    <property type="protein sequence ID" value="MCX2560881.1"/>
    <property type="molecule type" value="Genomic_DNA"/>
</dbReference>